<evidence type="ECO:0000313" key="3">
    <source>
        <dbReference type="Proteomes" id="UP001202328"/>
    </source>
</evidence>
<dbReference type="EMBL" id="JAJJMB010005364">
    <property type="protein sequence ID" value="KAI3939368.1"/>
    <property type="molecule type" value="Genomic_DNA"/>
</dbReference>
<evidence type="ECO:0000313" key="2">
    <source>
        <dbReference type="EMBL" id="KAI3939368.1"/>
    </source>
</evidence>
<sequence>SANFDCKLIIKFGYELELLFANLNGSLNARNGNRREASKMCDEMLLRNINNLMLLVLKVLVLIEFNLLVSLSEIAFTLFI</sequence>
<keyword evidence="1" id="KW-0472">Membrane</keyword>
<keyword evidence="1" id="KW-0812">Transmembrane</keyword>
<accession>A0AAD4T7D4</accession>
<keyword evidence="3" id="KW-1185">Reference proteome</keyword>
<comment type="caution">
    <text evidence="2">The sequence shown here is derived from an EMBL/GenBank/DDBJ whole genome shotgun (WGS) entry which is preliminary data.</text>
</comment>
<dbReference type="AlphaFoldDB" id="A0AAD4T7D4"/>
<dbReference type="Proteomes" id="UP001202328">
    <property type="component" value="Unassembled WGS sequence"/>
</dbReference>
<evidence type="ECO:0000256" key="1">
    <source>
        <dbReference type="SAM" id="Phobius"/>
    </source>
</evidence>
<gene>
    <name evidence="2" type="ORF">MKW98_022236</name>
</gene>
<feature type="transmembrane region" description="Helical" evidence="1">
    <location>
        <begin position="52"/>
        <end position="79"/>
    </location>
</feature>
<proteinExistence type="predicted"/>
<reference evidence="2" key="1">
    <citation type="submission" date="2022-04" db="EMBL/GenBank/DDBJ databases">
        <title>A functionally conserved STORR gene fusion in Papaver species that diverged 16.8 million years ago.</title>
        <authorList>
            <person name="Catania T."/>
        </authorList>
    </citation>
    <scope>NUCLEOTIDE SEQUENCE</scope>
    <source>
        <strain evidence="2">S-188037</strain>
    </source>
</reference>
<protein>
    <submittedName>
        <fullName evidence="2">Uncharacterized protein</fullName>
    </submittedName>
</protein>
<name>A0AAD4T7D4_9MAGN</name>
<keyword evidence="1" id="KW-1133">Transmembrane helix</keyword>
<organism evidence="2 3">
    <name type="scientific">Papaver atlanticum</name>
    <dbReference type="NCBI Taxonomy" id="357466"/>
    <lineage>
        <taxon>Eukaryota</taxon>
        <taxon>Viridiplantae</taxon>
        <taxon>Streptophyta</taxon>
        <taxon>Embryophyta</taxon>
        <taxon>Tracheophyta</taxon>
        <taxon>Spermatophyta</taxon>
        <taxon>Magnoliopsida</taxon>
        <taxon>Ranunculales</taxon>
        <taxon>Papaveraceae</taxon>
        <taxon>Papaveroideae</taxon>
        <taxon>Papaver</taxon>
    </lineage>
</organism>
<feature type="non-terminal residue" evidence="2">
    <location>
        <position position="1"/>
    </location>
</feature>
<feature type="non-terminal residue" evidence="2">
    <location>
        <position position="80"/>
    </location>
</feature>